<dbReference type="PANTHER" id="PTHR40261">
    <property type="match status" value="1"/>
</dbReference>
<dbReference type="Gene3D" id="2.102.10.10">
    <property type="entry name" value="Rieske [2Fe-2S] iron-sulphur domain"/>
    <property type="match status" value="1"/>
</dbReference>
<dbReference type="CDD" id="cd03467">
    <property type="entry name" value="Rieske"/>
    <property type="match status" value="1"/>
</dbReference>
<dbReference type="InterPro" id="IPR017941">
    <property type="entry name" value="Rieske_2Fe-2S"/>
</dbReference>
<reference evidence="6 7" key="1">
    <citation type="submission" date="2018-10" db="EMBL/GenBank/DDBJ databases">
        <title>Natronolimnobius sp. XQ-INN 246 isolated from Inner Mongolia Autonomous Region of China.</title>
        <authorList>
            <person name="Xue Q."/>
        </authorList>
    </citation>
    <scope>NUCLEOTIDE SEQUENCE [LARGE SCALE GENOMIC DNA]</scope>
    <source>
        <strain evidence="6 7">XQ-INN 246</strain>
    </source>
</reference>
<evidence type="ECO:0000256" key="4">
    <source>
        <dbReference type="ARBA" id="ARBA00023014"/>
    </source>
</evidence>
<evidence type="ECO:0000256" key="3">
    <source>
        <dbReference type="ARBA" id="ARBA00023004"/>
    </source>
</evidence>
<evidence type="ECO:0000259" key="5">
    <source>
        <dbReference type="PROSITE" id="PS51296"/>
    </source>
</evidence>
<protein>
    <submittedName>
        <fullName evidence="6">(2Fe-2S)-binding protein</fullName>
    </submittedName>
</protein>
<evidence type="ECO:0000313" key="6">
    <source>
        <dbReference type="EMBL" id="THE64326.1"/>
    </source>
</evidence>
<keyword evidence="7" id="KW-1185">Reference proteome</keyword>
<gene>
    <name evidence="6" type="ORF">D8Y22_12990</name>
</gene>
<feature type="domain" description="Rieske" evidence="5">
    <location>
        <begin position="5"/>
        <end position="110"/>
    </location>
</feature>
<dbReference type="PROSITE" id="PS51296">
    <property type="entry name" value="RIESKE"/>
    <property type="match status" value="1"/>
</dbReference>
<keyword evidence="1" id="KW-0001">2Fe-2S</keyword>
<dbReference type="PANTHER" id="PTHR40261:SF1">
    <property type="entry name" value="RIESKE DOMAIN-CONTAINING PROTEIN"/>
    <property type="match status" value="1"/>
</dbReference>
<organism evidence="6 7">
    <name type="scientific">Salinadaptatus halalkaliphilus</name>
    <dbReference type="NCBI Taxonomy" id="2419781"/>
    <lineage>
        <taxon>Archaea</taxon>
        <taxon>Methanobacteriati</taxon>
        <taxon>Methanobacteriota</taxon>
        <taxon>Stenosarchaea group</taxon>
        <taxon>Halobacteria</taxon>
        <taxon>Halobacteriales</taxon>
        <taxon>Natrialbaceae</taxon>
        <taxon>Salinadaptatus</taxon>
    </lineage>
</organism>
<accession>A0A4S3TJZ8</accession>
<keyword evidence="4" id="KW-0411">Iron-sulfur</keyword>
<name>A0A4S3TJZ8_9EURY</name>
<dbReference type="InterPro" id="IPR036922">
    <property type="entry name" value="Rieske_2Fe-2S_sf"/>
</dbReference>
<dbReference type="SUPFAM" id="SSF50022">
    <property type="entry name" value="ISP domain"/>
    <property type="match status" value="1"/>
</dbReference>
<evidence type="ECO:0000256" key="1">
    <source>
        <dbReference type="ARBA" id="ARBA00022714"/>
    </source>
</evidence>
<dbReference type="Pfam" id="PF00355">
    <property type="entry name" value="Rieske"/>
    <property type="match status" value="1"/>
</dbReference>
<dbReference type="GO" id="GO:0046872">
    <property type="term" value="F:metal ion binding"/>
    <property type="evidence" value="ECO:0007669"/>
    <property type="project" value="UniProtKB-KW"/>
</dbReference>
<evidence type="ECO:0000313" key="7">
    <source>
        <dbReference type="Proteomes" id="UP000318864"/>
    </source>
</evidence>
<dbReference type="OrthoDB" id="250454at2157"/>
<proteinExistence type="predicted"/>
<dbReference type="Proteomes" id="UP000318864">
    <property type="component" value="Unassembled WGS sequence"/>
</dbReference>
<evidence type="ECO:0000256" key="2">
    <source>
        <dbReference type="ARBA" id="ARBA00022723"/>
    </source>
</evidence>
<dbReference type="AlphaFoldDB" id="A0A4S3TJZ8"/>
<keyword evidence="3" id="KW-0408">Iron</keyword>
<keyword evidence="2" id="KW-0479">Metal-binding</keyword>
<sequence length="137" mass="14771">MNSDRSIATVSDVPAESTLLFRIEDDDGEAHEAVLVDTDDGVACWQNYCQHFTHIALDKGSGAAMRDGEIVCENHGAYFEADSGICTYGPCEGATLAPLEVTVEDGEIYLTDPDFEYLGPGPIDDDDDMTSTSNVKI</sequence>
<dbReference type="RefSeq" id="WP_141465114.1">
    <property type="nucleotide sequence ID" value="NZ_RBZW01000033.1"/>
</dbReference>
<dbReference type="GO" id="GO:0051537">
    <property type="term" value="F:2 iron, 2 sulfur cluster binding"/>
    <property type="evidence" value="ECO:0007669"/>
    <property type="project" value="UniProtKB-KW"/>
</dbReference>
<comment type="caution">
    <text evidence="6">The sequence shown here is derived from an EMBL/GenBank/DDBJ whole genome shotgun (WGS) entry which is preliminary data.</text>
</comment>
<dbReference type="EMBL" id="RBZW01000033">
    <property type="protein sequence ID" value="THE64326.1"/>
    <property type="molecule type" value="Genomic_DNA"/>
</dbReference>